<dbReference type="SUPFAM" id="SSF54534">
    <property type="entry name" value="FKBP-like"/>
    <property type="match status" value="1"/>
</dbReference>
<comment type="catalytic activity">
    <reaction evidence="1">
        <text>[protein]-peptidylproline (omega=180) = [protein]-peptidylproline (omega=0)</text>
        <dbReference type="Rhea" id="RHEA:16237"/>
        <dbReference type="Rhea" id="RHEA-COMP:10747"/>
        <dbReference type="Rhea" id="RHEA-COMP:10748"/>
        <dbReference type="ChEBI" id="CHEBI:83833"/>
        <dbReference type="ChEBI" id="CHEBI:83834"/>
        <dbReference type="EC" id="5.2.1.8"/>
    </reaction>
</comment>
<evidence type="ECO:0000256" key="5">
    <source>
        <dbReference type="ARBA" id="ARBA00023235"/>
    </source>
</evidence>
<dbReference type="PROSITE" id="PS50198">
    <property type="entry name" value="PPIC_PPIASE_2"/>
    <property type="match status" value="1"/>
</dbReference>
<evidence type="ECO:0000256" key="3">
    <source>
        <dbReference type="ARBA" id="ARBA00022729"/>
    </source>
</evidence>
<evidence type="ECO:0000256" key="6">
    <source>
        <dbReference type="PROSITE-ProRule" id="PRU00278"/>
    </source>
</evidence>
<dbReference type="AlphaFoldDB" id="A0A832M3Z9"/>
<keyword evidence="3" id="KW-0732">Signal</keyword>
<dbReference type="EMBL" id="DSRD01000677">
    <property type="protein sequence ID" value="HGW94774.1"/>
    <property type="molecule type" value="Genomic_DNA"/>
</dbReference>
<evidence type="ECO:0000256" key="4">
    <source>
        <dbReference type="ARBA" id="ARBA00023110"/>
    </source>
</evidence>
<name>A0A832M3Z9_9CYAN</name>
<dbReference type="InterPro" id="IPR050245">
    <property type="entry name" value="PrsA_foldase"/>
</dbReference>
<dbReference type="EC" id="5.2.1.8" evidence="2"/>
<evidence type="ECO:0000259" key="7">
    <source>
        <dbReference type="PROSITE" id="PS50198"/>
    </source>
</evidence>
<accession>A0A832M3Z9</accession>
<evidence type="ECO:0000256" key="1">
    <source>
        <dbReference type="ARBA" id="ARBA00000971"/>
    </source>
</evidence>
<organism evidence="8">
    <name type="scientific">Oscillatoriales cyanobacterium SpSt-402</name>
    <dbReference type="NCBI Taxonomy" id="2282168"/>
    <lineage>
        <taxon>Bacteria</taxon>
        <taxon>Bacillati</taxon>
        <taxon>Cyanobacteriota</taxon>
        <taxon>Cyanophyceae</taxon>
        <taxon>Oscillatoriophycideae</taxon>
        <taxon>Oscillatoriales</taxon>
    </lineage>
</organism>
<dbReference type="InterPro" id="IPR000297">
    <property type="entry name" value="PPIase_PpiC"/>
</dbReference>
<gene>
    <name evidence="8" type="ORF">ENR47_10905</name>
</gene>
<comment type="caution">
    <text evidence="8">The sequence shown here is derived from an EMBL/GenBank/DDBJ whole genome shotgun (WGS) entry which is preliminary data.</text>
</comment>
<dbReference type="Gene3D" id="3.10.50.40">
    <property type="match status" value="1"/>
</dbReference>
<feature type="domain" description="PpiC" evidence="7">
    <location>
        <begin position="122"/>
        <end position="214"/>
    </location>
</feature>
<protein>
    <recommendedName>
        <fullName evidence="2">peptidylprolyl isomerase</fullName>
        <ecNumber evidence="2">5.2.1.8</ecNumber>
    </recommendedName>
</protein>
<keyword evidence="4 6" id="KW-0697">Rotamase</keyword>
<dbReference type="GO" id="GO:0003755">
    <property type="term" value="F:peptidyl-prolyl cis-trans isomerase activity"/>
    <property type="evidence" value="ECO:0007669"/>
    <property type="project" value="UniProtKB-KW"/>
</dbReference>
<evidence type="ECO:0000256" key="2">
    <source>
        <dbReference type="ARBA" id="ARBA00013194"/>
    </source>
</evidence>
<dbReference type="PANTHER" id="PTHR47245:SF1">
    <property type="entry name" value="FOLDASE PROTEIN PRSA"/>
    <property type="match status" value="1"/>
</dbReference>
<dbReference type="InterPro" id="IPR046357">
    <property type="entry name" value="PPIase_dom_sf"/>
</dbReference>
<keyword evidence="5 6" id="KW-0413">Isomerase</keyword>
<dbReference type="Pfam" id="PF00639">
    <property type="entry name" value="Rotamase"/>
    <property type="match status" value="1"/>
</dbReference>
<sequence>MVQTLQLSSPLLNALRDRVGTVDDLIALLKHYGMLPQLLREVLIDREISMIQLTPEETLQACQQFYQQQQLKTEADVQAWLAENNLSRDQLEPVITRTVRLERYKQETWERKLEPYFLERKAKLDRVIYSLIRVKEIGTAQELYFRIQEGEEPFEKLAREHSLGVEAETGGLLGPVELGVPHPVIAKLLLTSKPGQLLPPTRLNEWFILLRLEKFLPAQLDHAMQQRLLNELFENWLKEETAKALSAADLVNLVVASN</sequence>
<evidence type="ECO:0000313" key="8">
    <source>
        <dbReference type="EMBL" id="HGW94774.1"/>
    </source>
</evidence>
<reference evidence="8" key="1">
    <citation type="journal article" date="2020" name="mSystems">
        <title>Genome- and Community-Level Interaction Insights into Carbon Utilization and Element Cycling Functions of Hydrothermarchaeota in Hydrothermal Sediment.</title>
        <authorList>
            <person name="Zhou Z."/>
            <person name="Liu Y."/>
            <person name="Xu W."/>
            <person name="Pan J."/>
            <person name="Luo Z.H."/>
            <person name="Li M."/>
        </authorList>
    </citation>
    <scope>NUCLEOTIDE SEQUENCE [LARGE SCALE GENOMIC DNA]</scope>
    <source>
        <strain evidence="8">SpSt-402</strain>
    </source>
</reference>
<proteinExistence type="predicted"/>
<dbReference type="PANTHER" id="PTHR47245">
    <property type="entry name" value="PEPTIDYLPROLYL ISOMERASE"/>
    <property type="match status" value="1"/>
</dbReference>